<keyword evidence="1" id="KW-0472">Membrane</keyword>
<feature type="transmembrane region" description="Helical" evidence="1">
    <location>
        <begin position="154"/>
        <end position="173"/>
    </location>
</feature>
<keyword evidence="1" id="KW-1133">Transmembrane helix</keyword>
<feature type="transmembrane region" description="Helical" evidence="1">
    <location>
        <begin position="214"/>
        <end position="232"/>
    </location>
</feature>
<reference evidence="2 3" key="2">
    <citation type="journal article" date="2014" name="Genome Announc.">
        <title>Complete Genome Sequence of the Subsurface, Mesophilic Sulfate-Reducing Bacterium Desulfovibrio aespoeensis Aspo-2.</title>
        <authorList>
            <person name="Pedersen K."/>
            <person name="Bengtsson A."/>
            <person name="Edlund J."/>
            <person name="Rabe L."/>
            <person name="Hazen T."/>
            <person name="Chakraborty R."/>
            <person name="Goodwin L."/>
            <person name="Shapiro N."/>
        </authorList>
    </citation>
    <scope>NUCLEOTIDE SEQUENCE [LARGE SCALE GENOMIC DNA]</scope>
    <source>
        <strain evidence="3">ATCC 700646 / DSM 10631 / Aspo-2</strain>
    </source>
</reference>
<keyword evidence="1" id="KW-0812">Transmembrane</keyword>
<dbReference type="PANTHER" id="PTHR30060:SF0">
    <property type="entry name" value="COILED-COIL PROTEIN (DUF2040)-RELATED"/>
    <property type="match status" value="1"/>
</dbReference>
<sequence length="244" mass="26460">MLEGLWTLENMVALVTLAGLEIVLGIDNIVFVVVITNKLPEAVRANARRLGIGLAMVTRLALLLVISAIMGLTAPLFSVFDHAVSGRDIVLLAGGLFLLAKATHEIHDKLEESNGLGGMVRTRYSYASAIIQIALLDMVFSLDSVITAVGMAKHLTVMVAAIVIAVAVMLFFAGPVSAFVSKHPTVQMLAFSFLLLVGIFLMAEGMHKHIDRGYIYFAMAFSLFVEFLNLRIKKKRDRAGQTTA</sequence>
<dbReference type="eggNOG" id="COG0861">
    <property type="taxonomic scope" value="Bacteria"/>
</dbReference>
<proteinExistence type="predicted"/>
<evidence type="ECO:0000313" key="3">
    <source>
        <dbReference type="Proteomes" id="UP000002191"/>
    </source>
</evidence>
<dbReference type="OrthoDB" id="9805314at2"/>
<dbReference type="RefSeq" id="WP_013513488.1">
    <property type="nucleotide sequence ID" value="NC_014844.1"/>
</dbReference>
<feature type="transmembrane region" description="Helical" evidence="1">
    <location>
        <begin position="185"/>
        <end position="202"/>
    </location>
</feature>
<evidence type="ECO:0000313" key="2">
    <source>
        <dbReference type="EMBL" id="ADU61552.1"/>
    </source>
</evidence>
<dbReference type="GO" id="GO:0005886">
    <property type="term" value="C:plasma membrane"/>
    <property type="evidence" value="ECO:0007669"/>
    <property type="project" value="TreeGrafter"/>
</dbReference>
<keyword evidence="3" id="KW-1185">Reference proteome</keyword>
<name>E6VY94_PSEA9</name>
<dbReference type="EMBL" id="CP002431">
    <property type="protein sequence ID" value="ADU61552.1"/>
    <property type="molecule type" value="Genomic_DNA"/>
</dbReference>
<gene>
    <name evidence="2" type="ordered locus">Daes_0532</name>
</gene>
<dbReference type="AlphaFoldDB" id="E6VY94"/>
<feature type="transmembrane region" description="Helical" evidence="1">
    <location>
        <begin position="12"/>
        <end position="35"/>
    </location>
</feature>
<dbReference type="InterPro" id="IPR005496">
    <property type="entry name" value="Integral_membrane_TerC"/>
</dbReference>
<evidence type="ECO:0000256" key="1">
    <source>
        <dbReference type="SAM" id="Phobius"/>
    </source>
</evidence>
<feature type="transmembrane region" description="Helical" evidence="1">
    <location>
        <begin position="56"/>
        <end position="78"/>
    </location>
</feature>
<protein>
    <submittedName>
        <fullName evidence="2">Integral membrane protein TerC</fullName>
    </submittedName>
</protein>
<dbReference type="Proteomes" id="UP000002191">
    <property type="component" value="Chromosome"/>
</dbReference>
<dbReference type="HOGENOM" id="CLU_064910_0_0_7"/>
<accession>E6VY94</accession>
<dbReference type="STRING" id="643562.Daes_0532"/>
<reference evidence="3" key="1">
    <citation type="submission" date="2010-12" db="EMBL/GenBank/DDBJ databases">
        <title>Complete sequence of Desulfovibrio aespoeensis Aspo-2.</title>
        <authorList>
            <consortium name="US DOE Joint Genome Institute"/>
            <person name="Lucas S."/>
            <person name="Copeland A."/>
            <person name="Lapidus A."/>
            <person name="Cheng J.-F."/>
            <person name="Goodwin L."/>
            <person name="Pitluck S."/>
            <person name="Chertkov O."/>
            <person name="Misra M."/>
            <person name="Detter J.C."/>
            <person name="Han C."/>
            <person name="Tapia R."/>
            <person name="Land M."/>
            <person name="Hauser L."/>
            <person name="Kyrpides N."/>
            <person name="Ivanova N."/>
            <person name="Ovchinnikova G."/>
            <person name="Pedersen K."/>
            <person name="Jagevall S."/>
            <person name="Hazen T."/>
            <person name="Woyke T."/>
        </authorList>
    </citation>
    <scope>NUCLEOTIDE SEQUENCE [LARGE SCALE GENOMIC DNA]</scope>
    <source>
        <strain evidence="3">ATCC 700646 / DSM 10631 / Aspo-2</strain>
    </source>
</reference>
<dbReference type="PANTHER" id="PTHR30060">
    <property type="entry name" value="INNER MEMBRANE PROTEIN"/>
    <property type="match status" value="1"/>
</dbReference>
<dbReference type="Pfam" id="PF03741">
    <property type="entry name" value="TerC"/>
    <property type="match status" value="1"/>
</dbReference>
<organism evidence="2 3">
    <name type="scientific">Pseudodesulfovibrio aespoeensis (strain ATCC 700646 / DSM 10631 / Aspo-2)</name>
    <name type="common">Desulfovibrio aespoeensis</name>
    <dbReference type="NCBI Taxonomy" id="643562"/>
    <lineage>
        <taxon>Bacteria</taxon>
        <taxon>Pseudomonadati</taxon>
        <taxon>Thermodesulfobacteriota</taxon>
        <taxon>Desulfovibrionia</taxon>
        <taxon>Desulfovibrionales</taxon>
        <taxon>Desulfovibrionaceae</taxon>
    </lineage>
</organism>
<dbReference type="KEGG" id="das:Daes_0532"/>